<dbReference type="InterPro" id="IPR035976">
    <property type="entry name" value="Sushi/SCR/CCP_sf"/>
</dbReference>
<feature type="domain" description="CUB" evidence="5">
    <location>
        <begin position="5"/>
        <end position="113"/>
    </location>
</feature>
<dbReference type="InterPro" id="IPR000859">
    <property type="entry name" value="CUB_dom"/>
</dbReference>
<feature type="domain" description="Sushi" evidence="6">
    <location>
        <begin position="188"/>
        <end position="248"/>
    </location>
</feature>
<evidence type="ECO:0000256" key="2">
    <source>
        <dbReference type="ARBA" id="ARBA00022737"/>
    </source>
</evidence>
<dbReference type="InterPro" id="IPR051277">
    <property type="entry name" value="SEZ6_CSMD_C4BPB_Regulators"/>
</dbReference>
<keyword evidence="1 4" id="KW-0768">Sushi</keyword>
<dbReference type="Gene3D" id="2.10.70.10">
    <property type="entry name" value="Complement Module, domain 1"/>
    <property type="match status" value="2"/>
</dbReference>
<dbReference type="GeneID" id="120042800"/>
<protein>
    <submittedName>
        <fullName evidence="8">CUB and sushi domain-containing protein 3-like</fullName>
    </submittedName>
</protein>
<name>A0A8U0QFM6_SALNM</name>
<dbReference type="Pfam" id="PF00431">
    <property type="entry name" value="CUB"/>
    <property type="match status" value="1"/>
</dbReference>
<keyword evidence="7" id="KW-1185">Reference proteome</keyword>
<keyword evidence="3" id="KW-1015">Disulfide bond</keyword>
<dbReference type="PROSITE" id="PS01180">
    <property type="entry name" value="CUB"/>
    <property type="match status" value="1"/>
</dbReference>
<dbReference type="InterPro" id="IPR000436">
    <property type="entry name" value="Sushi_SCR_CCP_dom"/>
</dbReference>
<evidence type="ECO:0000256" key="4">
    <source>
        <dbReference type="PROSITE-ProRule" id="PRU00302"/>
    </source>
</evidence>
<feature type="non-terminal residue" evidence="8">
    <location>
        <position position="248"/>
    </location>
</feature>
<gene>
    <name evidence="8" type="primary">LOC120042800</name>
</gene>
<sequence>FLHTCGGTLKGKNGTIESPGFPYGYPNGANCTWVIVAEQMNRIHIVFQSFAVEEEYDFLSLYDGHPHPAYFRTRLTGFQIPPPVTSTGSIFSLRLTSDFAVSAHGFKMVYEELRSSACGNPGVPPKGILNGTQFNMGNTIRYRCVTGYVLDGRSLLTCVLNTGNMAVWDFPVPICRELRSSVCELRSSACGNPGVPPKGILNGTQFTIGNTIRYRCVTGYVLDGRSLLTCVLNTGNMAVWDFPVPICR</sequence>
<dbReference type="AlphaFoldDB" id="A0A8U0QFM6"/>
<dbReference type="Proteomes" id="UP000808372">
    <property type="component" value="Unplaced"/>
</dbReference>
<organism evidence="7 8">
    <name type="scientific">Salvelinus namaycush</name>
    <name type="common">Lake trout</name>
    <name type="synonym">Salmo namaycush</name>
    <dbReference type="NCBI Taxonomy" id="8040"/>
    <lineage>
        <taxon>Eukaryota</taxon>
        <taxon>Metazoa</taxon>
        <taxon>Chordata</taxon>
        <taxon>Craniata</taxon>
        <taxon>Vertebrata</taxon>
        <taxon>Euteleostomi</taxon>
        <taxon>Actinopterygii</taxon>
        <taxon>Neopterygii</taxon>
        <taxon>Teleostei</taxon>
        <taxon>Protacanthopterygii</taxon>
        <taxon>Salmoniformes</taxon>
        <taxon>Salmonidae</taxon>
        <taxon>Salmoninae</taxon>
        <taxon>Salvelinus</taxon>
    </lineage>
</organism>
<proteinExistence type="predicted"/>
<dbReference type="SUPFAM" id="SSF57535">
    <property type="entry name" value="Complement control module/SCR domain"/>
    <property type="match status" value="2"/>
</dbReference>
<evidence type="ECO:0000313" key="8">
    <source>
        <dbReference type="RefSeq" id="XP_038843536.1"/>
    </source>
</evidence>
<evidence type="ECO:0000313" key="7">
    <source>
        <dbReference type="Proteomes" id="UP000808372"/>
    </source>
</evidence>
<dbReference type="Gene3D" id="2.60.120.290">
    <property type="entry name" value="Spermadhesin, CUB domain"/>
    <property type="match status" value="1"/>
</dbReference>
<evidence type="ECO:0000259" key="5">
    <source>
        <dbReference type="PROSITE" id="PS01180"/>
    </source>
</evidence>
<dbReference type="InterPro" id="IPR035914">
    <property type="entry name" value="Sperma_CUB_dom_sf"/>
</dbReference>
<dbReference type="FunFam" id="2.60.120.290:FF:000001">
    <property type="entry name" value="CUB and sushi domain-containing protein 3 isoform X1"/>
    <property type="match status" value="1"/>
</dbReference>
<dbReference type="CDD" id="cd00041">
    <property type="entry name" value="CUB"/>
    <property type="match status" value="1"/>
</dbReference>
<evidence type="ECO:0000256" key="1">
    <source>
        <dbReference type="ARBA" id="ARBA00022659"/>
    </source>
</evidence>
<evidence type="ECO:0000256" key="3">
    <source>
        <dbReference type="ARBA" id="ARBA00023157"/>
    </source>
</evidence>
<reference evidence="8" key="1">
    <citation type="submission" date="2025-08" db="UniProtKB">
        <authorList>
            <consortium name="RefSeq"/>
        </authorList>
    </citation>
    <scope>IDENTIFICATION</scope>
    <source>
        <tissue evidence="8">White muscle</tissue>
    </source>
</reference>
<feature type="non-terminal residue" evidence="8">
    <location>
        <position position="1"/>
    </location>
</feature>
<dbReference type="PROSITE" id="PS50923">
    <property type="entry name" value="SUSHI"/>
    <property type="match status" value="2"/>
</dbReference>
<dbReference type="CDD" id="cd00033">
    <property type="entry name" value="CCP"/>
    <property type="match status" value="2"/>
</dbReference>
<dbReference type="SMART" id="SM00032">
    <property type="entry name" value="CCP"/>
    <property type="match status" value="2"/>
</dbReference>
<accession>A0A8U0QFM6</accession>
<dbReference type="SMART" id="SM00042">
    <property type="entry name" value="CUB"/>
    <property type="match status" value="1"/>
</dbReference>
<dbReference type="SUPFAM" id="SSF49854">
    <property type="entry name" value="Spermadhesin, CUB domain"/>
    <property type="match status" value="1"/>
</dbReference>
<evidence type="ECO:0000259" key="6">
    <source>
        <dbReference type="PROSITE" id="PS50923"/>
    </source>
</evidence>
<dbReference type="KEGG" id="snh:120042800"/>
<dbReference type="PANTHER" id="PTHR45656:SF15">
    <property type="entry name" value="SUSHI DOMAIN-CONTAINING PROTEIN"/>
    <property type="match status" value="1"/>
</dbReference>
<dbReference type="Pfam" id="PF00084">
    <property type="entry name" value="Sushi"/>
    <property type="match status" value="2"/>
</dbReference>
<keyword evidence="2" id="KW-0677">Repeat</keyword>
<dbReference type="PANTHER" id="PTHR45656">
    <property type="entry name" value="PROTEIN CBR-CLEC-78"/>
    <property type="match status" value="1"/>
</dbReference>
<dbReference type="RefSeq" id="XP_038843536.1">
    <property type="nucleotide sequence ID" value="XM_038987608.1"/>
</dbReference>
<comment type="caution">
    <text evidence="4">Lacks conserved residue(s) required for the propagation of feature annotation.</text>
</comment>
<feature type="domain" description="Sushi" evidence="6">
    <location>
        <begin position="116"/>
        <end position="177"/>
    </location>
</feature>